<evidence type="ECO:0000256" key="3">
    <source>
        <dbReference type="ARBA" id="ARBA00023004"/>
    </source>
</evidence>
<dbReference type="GO" id="GO:0051539">
    <property type="term" value="F:4 iron, 4 sulfur cluster binding"/>
    <property type="evidence" value="ECO:0007669"/>
    <property type="project" value="UniProtKB-KW"/>
</dbReference>
<dbReference type="InterPro" id="IPR050572">
    <property type="entry name" value="Fe-S_Ferredoxin"/>
</dbReference>
<evidence type="ECO:0000256" key="2">
    <source>
        <dbReference type="ARBA" id="ARBA00022723"/>
    </source>
</evidence>
<reference evidence="6 7" key="1">
    <citation type="submission" date="2017-11" db="EMBL/GenBank/DDBJ databases">
        <title>Evolution of Phototrophy in the Chloroflexi Phylum Driven by Horizontal Gene Transfer.</title>
        <authorList>
            <person name="Ward L.M."/>
            <person name="Hemp J."/>
            <person name="Shih P.M."/>
            <person name="Mcglynn S.E."/>
            <person name="Fischer W."/>
        </authorList>
    </citation>
    <scope>NUCLEOTIDE SEQUENCE [LARGE SCALE GENOMIC DNA]</scope>
    <source>
        <strain evidence="6">CP2_2F</strain>
    </source>
</reference>
<dbReference type="InterPro" id="IPR017896">
    <property type="entry name" value="4Fe4S_Fe-S-bd"/>
</dbReference>
<dbReference type="Gene3D" id="3.30.70.3270">
    <property type="match status" value="1"/>
</dbReference>
<protein>
    <recommendedName>
        <fullName evidence="5">4Fe-4S ferredoxin-type domain-containing protein</fullName>
    </recommendedName>
</protein>
<dbReference type="SUPFAM" id="SSF54862">
    <property type="entry name" value="4Fe-4S ferredoxins"/>
    <property type="match status" value="1"/>
</dbReference>
<dbReference type="AlphaFoldDB" id="A0A2M8P0A9"/>
<keyword evidence="3" id="KW-0408">Iron</keyword>
<keyword evidence="1" id="KW-0004">4Fe-4S</keyword>
<comment type="caution">
    <text evidence="6">The sequence shown here is derived from an EMBL/GenBank/DDBJ whole genome shotgun (WGS) entry which is preliminary data.</text>
</comment>
<evidence type="ECO:0000256" key="1">
    <source>
        <dbReference type="ARBA" id="ARBA00022485"/>
    </source>
</evidence>
<accession>A0A2M8P0A9</accession>
<feature type="domain" description="4Fe-4S ferredoxin-type" evidence="5">
    <location>
        <begin position="42"/>
        <end position="72"/>
    </location>
</feature>
<dbReference type="GO" id="GO:0046872">
    <property type="term" value="F:metal ion binding"/>
    <property type="evidence" value="ECO:0007669"/>
    <property type="project" value="UniProtKB-KW"/>
</dbReference>
<dbReference type="PROSITE" id="PS51379">
    <property type="entry name" value="4FE4S_FER_2"/>
    <property type="match status" value="2"/>
</dbReference>
<dbReference type="PROSITE" id="PS00198">
    <property type="entry name" value="4FE4S_FER_1"/>
    <property type="match status" value="1"/>
</dbReference>
<evidence type="ECO:0000256" key="4">
    <source>
        <dbReference type="ARBA" id="ARBA00023014"/>
    </source>
</evidence>
<evidence type="ECO:0000313" key="7">
    <source>
        <dbReference type="Proteomes" id="UP000228921"/>
    </source>
</evidence>
<proteinExistence type="predicted"/>
<dbReference type="EMBL" id="PGTK01000005">
    <property type="protein sequence ID" value="PJF30979.1"/>
    <property type="molecule type" value="Genomic_DNA"/>
</dbReference>
<sequence>MAKGTIFIDTERCKGCGLCALNCPQQVIVMATDQLNRKGYRPAQLVDPEARCTGCAVCALVCPDVCITVYREARPHKEAIHEPRTA</sequence>
<gene>
    <name evidence="6" type="ORF">CUN51_05730</name>
</gene>
<organism evidence="6 7">
    <name type="scientific">Candidatus Thermofonsia Clade 1 bacterium</name>
    <dbReference type="NCBI Taxonomy" id="2364210"/>
    <lineage>
        <taxon>Bacteria</taxon>
        <taxon>Bacillati</taxon>
        <taxon>Chloroflexota</taxon>
        <taxon>Candidatus Thermofontia</taxon>
        <taxon>Candidatus Thermofonsia Clade 1</taxon>
    </lineage>
</organism>
<evidence type="ECO:0000259" key="5">
    <source>
        <dbReference type="PROSITE" id="PS51379"/>
    </source>
</evidence>
<evidence type="ECO:0000313" key="6">
    <source>
        <dbReference type="EMBL" id="PJF30979.1"/>
    </source>
</evidence>
<dbReference type="Proteomes" id="UP000228921">
    <property type="component" value="Unassembled WGS sequence"/>
</dbReference>
<dbReference type="PANTHER" id="PTHR43687:SF4">
    <property type="entry name" value="BLR5484 PROTEIN"/>
    <property type="match status" value="1"/>
</dbReference>
<dbReference type="Pfam" id="PF12838">
    <property type="entry name" value="Fer4_7"/>
    <property type="match status" value="1"/>
</dbReference>
<dbReference type="Gene3D" id="3.30.70.20">
    <property type="match status" value="1"/>
</dbReference>
<dbReference type="PANTHER" id="PTHR43687">
    <property type="entry name" value="ADENYLYLSULFATE REDUCTASE, BETA SUBUNIT"/>
    <property type="match status" value="1"/>
</dbReference>
<dbReference type="InterPro" id="IPR017900">
    <property type="entry name" value="4Fe4S_Fe_S_CS"/>
</dbReference>
<name>A0A2M8P0A9_9CHLR</name>
<keyword evidence="2" id="KW-0479">Metal-binding</keyword>
<keyword evidence="4" id="KW-0411">Iron-sulfur</keyword>
<feature type="domain" description="4Fe-4S ferredoxin-type" evidence="5">
    <location>
        <begin position="4"/>
        <end position="33"/>
    </location>
</feature>